<dbReference type="InterPro" id="IPR011701">
    <property type="entry name" value="MFS"/>
</dbReference>
<feature type="transmembrane region" description="Helical" evidence="6">
    <location>
        <begin position="102"/>
        <end position="124"/>
    </location>
</feature>
<feature type="transmembrane region" description="Helical" evidence="6">
    <location>
        <begin position="12"/>
        <end position="30"/>
    </location>
</feature>
<dbReference type="RefSeq" id="WP_172115221.1">
    <property type="nucleotide sequence ID" value="NZ_JABFDN010000024.1"/>
</dbReference>
<keyword evidence="4 6" id="KW-1133">Transmembrane helix</keyword>
<feature type="transmembrane region" description="Helical" evidence="6">
    <location>
        <begin position="283"/>
        <end position="304"/>
    </location>
</feature>
<dbReference type="PANTHER" id="PTHR43124:SF3">
    <property type="entry name" value="CHLORAMPHENICOL EFFLUX PUMP RV0191"/>
    <property type="match status" value="1"/>
</dbReference>
<feature type="transmembrane region" description="Helical" evidence="6">
    <location>
        <begin position="77"/>
        <end position="96"/>
    </location>
</feature>
<feature type="transmembrane region" description="Helical" evidence="6">
    <location>
        <begin position="344"/>
        <end position="369"/>
    </location>
</feature>
<feature type="transmembrane region" description="Helical" evidence="6">
    <location>
        <begin position="375"/>
        <end position="399"/>
    </location>
</feature>
<evidence type="ECO:0000256" key="4">
    <source>
        <dbReference type="ARBA" id="ARBA00022989"/>
    </source>
</evidence>
<feature type="domain" description="Major facilitator superfamily (MFS) profile" evidence="7">
    <location>
        <begin position="12"/>
        <end position="405"/>
    </location>
</feature>
<evidence type="ECO:0000256" key="5">
    <source>
        <dbReference type="ARBA" id="ARBA00023136"/>
    </source>
</evidence>
<dbReference type="EMBL" id="JABFDN010000024">
    <property type="protein sequence ID" value="NPU69816.1"/>
    <property type="molecule type" value="Genomic_DNA"/>
</dbReference>
<dbReference type="InterPro" id="IPR020846">
    <property type="entry name" value="MFS_dom"/>
</dbReference>
<keyword evidence="3 6" id="KW-0812">Transmembrane</keyword>
<protein>
    <submittedName>
        <fullName evidence="8">MFS transporter</fullName>
    </submittedName>
</protein>
<dbReference type="Pfam" id="PF07690">
    <property type="entry name" value="MFS_1"/>
    <property type="match status" value="1"/>
</dbReference>
<accession>A0ABX2CNN4</accession>
<comment type="caution">
    <text evidence="8">The sequence shown here is derived from an EMBL/GenBank/DDBJ whole genome shotgun (WGS) entry which is preliminary data.</text>
</comment>
<dbReference type="SUPFAM" id="SSF103473">
    <property type="entry name" value="MFS general substrate transporter"/>
    <property type="match status" value="1"/>
</dbReference>
<name>A0ABX2CNN4_9BRAD</name>
<evidence type="ECO:0000313" key="9">
    <source>
        <dbReference type="Proteomes" id="UP000886476"/>
    </source>
</evidence>
<dbReference type="PROSITE" id="PS00216">
    <property type="entry name" value="SUGAR_TRANSPORT_1"/>
    <property type="match status" value="1"/>
</dbReference>
<sequence length="405" mass="42206">MSAALKLDTRFIPTLAGAAIVMSQLSNFVFAPALPEIGRYFEISAGRSQMLMSVFLTGYASVQILVGPLADRFGRRPVLIGGVALLALGAVIAALAPVVAGVFIGIFILSVGAGVLPTVGQAMIRDSRDAQATLMILARLGTALALASALTPIIGTSLVGTLGWRGLFAVLAAVVLALGPFAFASPETLARPAEEDRRRPHMVVTLESYRIALGQRRLVLYATMIGCLTGALTIFFIGAPFLFMHQLKVSVHTYGILAFVAFLPFIIGSIVVRESLRRQWLSLHANILVGCILAVLGAAIGWLTSVFEPSVILILLSAGTFTFGLGMAVVVGRSAALTEATRDIATSSALVTFLMTVLAAAISAAAGFVETTEHAPIFSLMFVSALIGFAAAFAGNSLARAAAAT</sequence>
<keyword evidence="2" id="KW-1003">Cell membrane</keyword>
<feature type="transmembrane region" description="Helical" evidence="6">
    <location>
        <begin position="310"/>
        <end position="332"/>
    </location>
</feature>
<dbReference type="Proteomes" id="UP000886476">
    <property type="component" value="Unassembled WGS sequence"/>
</dbReference>
<feature type="transmembrane region" description="Helical" evidence="6">
    <location>
        <begin position="167"/>
        <end position="189"/>
    </location>
</feature>
<dbReference type="Gene3D" id="1.20.1720.10">
    <property type="entry name" value="Multidrug resistance protein D"/>
    <property type="match status" value="1"/>
</dbReference>
<dbReference type="PANTHER" id="PTHR43124">
    <property type="entry name" value="PURINE EFFLUX PUMP PBUE"/>
    <property type="match status" value="1"/>
</dbReference>
<feature type="transmembrane region" description="Helical" evidence="6">
    <location>
        <begin position="249"/>
        <end position="271"/>
    </location>
</feature>
<keyword evidence="9" id="KW-1185">Reference proteome</keyword>
<evidence type="ECO:0000256" key="2">
    <source>
        <dbReference type="ARBA" id="ARBA00022475"/>
    </source>
</evidence>
<evidence type="ECO:0000256" key="3">
    <source>
        <dbReference type="ARBA" id="ARBA00022692"/>
    </source>
</evidence>
<gene>
    <name evidence="8" type="ORF">HL667_32830</name>
</gene>
<feature type="transmembrane region" description="Helical" evidence="6">
    <location>
        <begin position="218"/>
        <end position="243"/>
    </location>
</feature>
<comment type="subcellular location">
    <subcellularLocation>
        <location evidence="1">Cell membrane</location>
        <topology evidence="1">Multi-pass membrane protein</topology>
    </subcellularLocation>
</comment>
<evidence type="ECO:0000259" key="7">
    <source>
        <dbReference type="PROSITE" id="PS50850"/>
    </source>
</evidence>
<evidence type="ECO:0000256" key="1">
    <source>
        <dbReference type="ARBA" id="ARBA00004651"/>
    </source>
</evidence>
<dbReference type="InterPro" id="IPR036259">
    <property type="entry name" value="MFS_trans_sf"/>
</dbReference>
<dbReference type="InterPro" id="IPR005829">
    <property type="entry name" value="Sugar_transporter_CS"/>
</dbReference>
<proteinExistence type="predicted"/>
<dbReference type="InterPro" id="IPR050189">
    <property type="entry name" value="MFS_Efflux_Transporters"/>
</dbReference>
<organism evidence="8 9">
    <name type="scientific">Bradyrhizobium aeschynomenes</name>
    <dbReference type="NCBI Taxonomy" id="2734909"/>
    <lineage>
        <taxon>Bacteria</taxon>
        <taxon>Pseudomonadati</taxon>
        <taxon>Pseudomonadota</taxon>
        <taxon>Alphaproteobacteria</taxon>
        <taxon>Hyphomicrobiales</taxon>
        <taxon>Nitrobacteraceae</taxon>
        <taxon>Bradyrhizobium</taxon>
    </lineage>
</organism>
<feature type="transmembrane region" description="Helical" evidence="6">
    <location>
        <begin position="136"/>
        <end position="155"/>
    </location>
</feature>
<keyword evidence="5 6" id="KW-0472">Membrane</keyword>
<evidence type="ECO:0000256" key="6">
    <source>
        <dbReference type="SAM" id="Phobius"/>
    </source>
</evidence>
<evidence type="ECO:0000313" key="8">
    <source>
        <dbReference type="EMBL" id="NPU69816.1"/>
    </source>
</evidence>
<feature type="transmembrane region" description="Helical" evidence="6">
    <location>
        <begin position="50"/>
        <end position="70"/>
    </location>
</feature>
<dbReference type="PROSITE" id="PS50850">
    <property type="entry name" value="MFS"/>
    <property type="match status" value="1"/>
</dbReference>
<reference evidence="8" key="1">
    <citation type="submission" date="2020-05" db="EMBL/GenBank/DDBJ databases">
        <title>Nod-independent and nitrogen-fixing Bradyrhizobium aeschynomene sp. nov. isolated from nodules of Aeschynomene indica.</title>
        <authorList>
            <person name="Zhang Z."/>
        </authorList>
    </citation>
    <scope>NUCLEOTIDE SEQUENCE</scope>
    <source>
        <strain evidence="8">83012</strain>
    </source>
</reference>